<evidence type="ECO:0000256" key="1">
    <source>
        <dbReference type="SAM" id="MobiDB-lite"/>
    </source>
</evidence>
<gene>
    <name evidence="2" type="ORF">LVIROSA_LOCUS35789</name>
</gene>
<feature type="compositionally biased region" description="Polar residues" evidence="1">
    <location>
        <begin position="33"/>
        <end position="50"/>
    </location>
</feature>
<proteinExistence type="predicted"/>
<evidence type="ECO:0000313" key="2">
    <source>
        <dbReference type="EMBL" id="CAH1450358.1"/>
    </source>
</evidence>
<dbReference type="Proteomes" id="UP001157418">
    <property type="component" value="Unassembled WGS sequence"/>
</dbReference>
<reference evidence="2 3" key="1">
    <citation type="submission" date="2022-01" db="EMBL/GenBank/DDBJ databases">
        <authorList>
            <person name="Xiong W."/>
            <person name="Schranz E."/>
        </authorList>
    </citation>
    <scope>NUCLEOTIDE SEQUENCE [LARGE SCALE GENOMIC DNA]</scope>
</reference>
<sequence length="106" mass="12359">MAGKSFFSKKNNVRKKIAILLHSSEPNVFITTHQHPENSENNFNHRSSNASLPSPVMSSCSSPVHFMSPINQMPSPYSKISLDTSSWQKWQRWYHLQHWLDWVFDT</sequence>
<keyword evidence="3" id="KW-1185">Reference proteome</keyword>
<organism evidence="2 3">
    <name type="scientific">Lactuca virosa</name>
    <dbReference type="NCBI Taxonomy" id="75947"/>
    <lineage>
        <taxon>Eukaryota</taxon>
        <taxon>Viridiplantae</taxon>
        <taxon>Streptophyta</taxon>
        <taxon>Embryophyta</taxon>
        <taxon>Tracheophyta</taxon>
        <taxon>Spermatophyta</taxon>
        <taxon>Magnoliopsida</taxon>
        <taxon>eudicotyledons</taxon>
        <taxon>Gunneridae</taxon>
        <taxon>Pentapetalae</taxon>
        <taxon>asterids</taxon>
        <taxon>campanulids</taxon>
        <taxon>Asterales</taxon>
        <taxon>Asteraceae</taxon>
        <taxon>Cichorioideae</taxon>
        <taxon>Cichorieae</taxon>
        <taxon>Lactucinae</taxon>
        <taxon>Lactuca</taxon>
    </lineage>
</organism>
<name>A0AAU9PKA8_9ASTR</name>
<evidence type="ECO:0000313" key="3">
    <source>
        <dbReference type="Proteomes" id="UP001157418"/>
    </source>
</evidence>
<accession>A0AAU9PKA8</accession>
<dbReference type="AlphaFoldDB" id="A0AAU9PKA8"/>
<dbReference type="EMBL" id="CAKMRJ010005634">
    <property type="protein sequence ID" value="CAH1450358.1"/>
    <property type="molecule type" value="Genomic_DNA"/>
</dbReference>
<feature type="region of interest" description="Disordered" evidence="1">
    <location>
        <begin position="33"/>
        <end position="56"/>
    </location>
</feature>
<protein>
    <submittedName>
        <fullName evidence="2">Uncharacterized protein</fullName>
    </submittedName>
</protein>
<comment type="caution">
    <text evidence="2">The sequence shown here is derived from an EMBL/GenBank/DDBJ whole genome shotgun (WGS) entry which is preliminary data.</text>
</comment>